<dbReference type="STRING" id="1611254.A0A2G5VH00"/>
<comment type="catalytic activity">
    <reaction evidence="1">
        <text>a [peptide]-C-terminal (2S)-2-hydroxyglycine = a [peptide]-C-terminal amide + glyoxylate</text>
        <dbReference type="Rhea" id="RHEA:20924"/>
        <dbReference type="Rhea" id="RHEA-COMP:13485"/>
        <dbReference type="Rhea" id="RHEA-COMP:15321"/>
        <dbReference type="ChEBI" id="CHEBI:36655"/>
        <dbReference type="ChEBI" id="CHEBI:137001"/>
        <dbReference type="ChEBI" id="CHEBI:142768"/>
        <dbReference type="EC" id="4.3.2.5"/>
    </reaction>
</comment>
<feature type="signal peptide" evidence="16">
    <location>
        <begin position="1"/>
        <end position="22"/>
    </location>
</feature>
<keyword evidence="6 16" id="KW-0732">Signal</keyword>
<evidence type="ECO:0000256" key="9">
    <source>
        <dbReference type="ARBA" id="ARBA00023157"/>
    </source>
</evidence>
<feature type="binding site" evidence="13">
    <location>
        <position position="140"/>
    </location>
    <ligand>
        <name>Ca(2+)</name>
        <dbReference type="ChEBI" id="CHEBI:29108"/>
        <note>structural</note>
    </ligand>
</feature>
<accession>A0A2G5VH00</accession>
<evidence type="ECO:0000313" key="18">
    <source>
        <dbReference type="Proteomes" id="UP000230233"/>
    </source>
</evidence>
<protein>
    <recommendedName>
        <fullName evidence="3">peptidylamidoglycolate lyase</fullName>
        <ecNumber evidence="3">4.3.2.5</ecNumber>
    </recommendedName>
</protein>
<dbReference type="Proteomes" id="UP000230233">
    <property type="component" value="Chromosome I"/>
</dbReference>
<comment type="subcellular location">
    <subcellularLocation>
        <location evidence="2">Secreted</location>
    </subcellularLocation>
</comment>
<dbReference type="EC" id="4.3.2.5" evidence="3"/>
<evidence type="ECO:0000256" key="16">
    <source>
        <dbReference type="SAM" id="SignalP"/>
    </source>
</evidence>
<feature type="binding site" evidence="13">
    <location>
        <position position="239"/>
    </location>
    <ligand>
        <name>Zn(2+)</name>
        <dbReference type="ChEBI" id="CHEBI:29105"/>
        <note>catalytic</note>
    </ligand>
</feature>
<feature type="binding site" evidence="12">
    <location>
        <position position="205"/>
    </location>
    <ligand>
        <name>a protein</name>
        <dbReference type="ChEBI" id="CHEBI:16541"/>
    </ligand>
    <ligandPart>
        <name>C-terminal Xaa-(2S)-2-hydroxyglycine residue</name>
        <dbReference type="ChEBI" id="CHEBI:142768"/>
    </ligandPart>
</feature>
<dbReference type="PRINTS" id="PR00790">
    <property type="entry name" value="PAMONOXGNASE"/>
</dbReference>
<evidence type="ECO:0000256" key="7">
    <source>
        <dbReference type="ARBA" id="ARBA00022737"/>
    </source>
</evidence>
<dbReference type="Pfam" id="PF01436">
    <property type="entry name" value="NHL"/>
    <property type="match status" value="3"/>
</dbReference>
<keyword evidence="18" id="KW-1185">Reference proteome</keyword>
<keyword evidence="9 14" id="KW-1015">Disulfide bond</keyword>
<keyword evidence="5 13" id="KW-0479">Metal-binding</keyword>
<dbReference type="GO" id="GO:0016020">
    <property type="term" value="C:membrane"/>
    <property type="evidence" value="ECO:0007669"/>
    <property type="project" value="InterPro"/>
</dbReference>
<evidence type="ECO:0000256" key="1">
    <source>
        <dbReference type="ARBA" id="ARBA00000686"/>
    </source>
</evidence>
<feature type="binding site" evidence="12">
    <location>
        <position position="88"/>
    </location>
    <ligand>
        <name>a protein</name>
        <dbReference type="ChEBI" id="CHEBI:16541"/>
    </ligand>
    <ligandPart>
        <name>C-terminal Xaa-(2S)-2-hydroxyglycine residue</name>
        <dbReference type="ChEBI" id="CHEBI:142768"/>
    </ligandPart>
</feature>
<feature type="chain" id="PRO_5013707410" description="peptidylamidoglycolate lyase" evidence="16">
    <location>
        <begin position="23"/>
        <end position="360"/>
    </location>
</feature>
<evidence type="ECO:0000256" key="11">
    <source>
        <dbReference type="ARBA" id="ARBA00023239"/>
    </source>
</evidence>
<evidence type="ECO:0000256" key="3">
    <source>
        <dbReference type="ARBA" id="ARBA00012343"/>
    </source>
</evidence>
<dbReference type="EMBL" id="PDUG01000001">
    <property type="protein sequence ID" value="PIC51027.1"/>
    <property type="molecule type" value="Genomic_DNA"/>
</dbReference>
<keyword evidence="11" id="KW-0456">Lyase</keyword>
<comment type="cofactor">
    <cofactor evidence="13">
        <name>Zn(2+)</name>
        <dbReference type="ChEBI" id="CHEBI:29105"/>
    </cofactor>
    <text evidence="13">Binds one Zn(2+) ion per subunit.</text>
</comment>
<feature type="disulfide bond" evidence="14">
    <location>
        <begin position="186"/>
        <end position="206"/>
    </location>
</feature>
<evidence type="ECO:0000256" key="2">
    <source>
        <dbReference type="ARBA" id="ARBA00004613"/>
    </source>
</evidence>
<dbReference type="GO" id="GO:0005576">
    <property type="term" value="C:extracellular region"/>
    <property type="evidence" value="ECO:0007669"/>
    <property type="project" value="UniProtKB-SubCell"/>
</dbReference>
<comment type="caution">
    <text evidence="17">The sequence shown here is derived from an EMBL/GenBank/DDBJ whole genome shotgun (WGS) entry which is preliminary data.</text>
</comment>
<dbReference type="PANTHER" id="PTHR10680:SF36">
    <property type="entry name" value="PEPTIDYL-ALPHA-HYDROXYGLYCINE ALPHA-AMIDATING LYASE 1"/>
    <property type="match status" value="1"/>
</dbReference>
<evidence type="ECO:0000256" key="14">
    <source>
        <dbReference type="PIRSR" id="PIRSR600720-3"/>
    </source>
</evidence>
<sequence>MRAASSAACLVALLVAPIFISALPVDYFYGEDQQQQQQEPNIDEVEENRLDFDQQQKESIGLFAPSKPIGQVSGLAINSNGHIVAFHRSGRVWDEKSFNSDETFNKDLGPINNKTIAIVDRDQKTVDEFGEGLFYMPHGLTIDSNGDYWVTDVGSHQVHKIDAKTQKIVMSLGEKLVPGEDDKHFCKPTDVAVAKNGHIFVADGYCNSRILKFDSKGNLMAQINAAQEDGQPSEFAIPHSLSLIEDMNIVCVADRENQRVQCFSAGLSEGDRTLPTGIPITAATDIGRVFAIREREHYLIGVTGTSDDVEAQMFSIDMSTGKTETFAKGLREAHALAVAADGVMFVSQLEPSRILEVRLL</sequence>
<dbReference type="InterPro" id="IPR001258">
    <property type="entry name" value="NHL_repeat"/>
</dbReference>
<dbReference type="GO" id="GO:0004598">
    <property type="term" value="F:peptidylamidoglycolate lyase activity"/>
    <property type="evidence" value="ECO:0007669"/>
    <property type="project" value="UniProtKB-EC"/>
</dbReference>
<feature type="binding site" evidence="13">
    <location>
        <position position="75"/>
    </location>
    <ligand>
        <name>Ca(2+)</name>
        <dbReference type="ChEBI" id="CHEBI:29108"/>
        <note>structural</note>
    </ligand>
</feature>
<keyword evidence="7" id="KW-0677">Repeat</keyword>
<name>A0A2G5VH00_9PELO</name>
<dbReference type="PANTHER" id="PTHR10680">
    <property type="entry name" value="PEPTIDYL-GLYCINE ALPHA-AMIDATING MONOOXYGENASE"/>
    <property type="match status" value="1"/>
</dbReference>
<dbReference type="FunFam" id="2.120.10.30:FF:000083">
    <property type="entry name" value="Peptidyl-glycine alpha-amidating monooxygenase B"/>
    <property type="match status" value="1"/>
</dbReference>
<evidence type="ECO:0000256" key="5">
    <source>
        <dbReference type="ARBA" id="ARBA00022723"/>
    </source>
</evidence>
<evidence type="ECO:0000256" key="8">
    <source>
        <dbReference type="ARBA" id="ARBA00022833"/>
    </source>
</evidence>
<evidence type="ECO:0000256" key="6">
    <source>
        <dbReference type="ARBA" id="ARBA00022729"/>
    </source>
</evidence>
<dbReference type="SUPFAM" id="SSF101898">
    <property type="entry name" value="NHL repeat"/>
    <property type="match status" value="1"/>
</dbReference>
<dbReference type="CDD" id="cd14958">
    <property type="entry name" value="NHL_PAL_like"/>
    <property type="match status" value="1"/>
</dbReference>
<evidence type="ECO:0000256" key="13">
    <source>
        <dbReference type="PIRSR" id="PIRSR600720-2"/>
    </source>
</evidence>
<evidence type="ECO:0000313" key="17">
    <source>
        <dbReference type="EMBL" id="PIC51027.1"/>
    </source>
</evidence>
<feature type="binding site" evidence="13">
    <location>
        <position position="334"/>
    </location>
    <ligand>
        <name>Zn(2+)</name>
        <dbReference type="ChEBI" id="CHEBI:29105"/>
        <note>catalytic</note>
    </ligand>
</feature>
<dbReference type="PROSITE" id="PS51125">
    <property type="entry name" value="NHL"/>
    <property type="match status" value="3"/>
</dbReference>
<gene>
    <name evidence="17" type="primary">Cni-pgal-1</name>
    <name evidence="17" type="synonym">Cnig_chr_I.g1696</name>
    <name evidence="17" type="ORF">B9Z55_001696</name>
</gene>
<dbReference type="GO" id="GO:0006518">
    <property type="term" value="P:peptide metabolic process"/>
    <property type="evidence" value="ECO:0007669"/>
    <property type="project" value="InterPro"/>
</dbReference>
<feature type="repeat" description="NHL" evidence="15">
    <location>
        <begin position="123"/>
        <end position="164"/>
    </location>
</feature>
<proteinExistence type="predicted"/>
<keyword evidence="4" id="KW-0964">Secreted</keyword>
<feature type="binding site" evidence="12">
    <location>
        <position position="255"/>
    </location>
    <ligand>
        <name>a protein</name>
        <dbReference type="ChEBI" id="CHEBI:16541"/>
    </ligand>
    <ligandPart>
        <name>C-terminal Xaa-(2S)-2-hydroxyglycine residue</name>
        <dbReference type="ChEBI" id="CHEBI:142768"/>
    </ligandPart>
</feature>
<evidence type="ECO:0000256" key="4">
    <source>
        <dbReference type="ARBA" id="ARBA00022525"/>
    </source>
</evidence>
<feature type="repeat" description="NHL" evidence="15">
    <location>
        <begin position="172"/>
        <end position="216"/>
    </location>
</feature>
<keyword evidence="13" id="KW-0106">Calcium</keyword>
<keyword evidence="8 13" id="KW-0862">Zinc</keyword>
<organism evidence="17 18">
    <name type="scientific">Caenorhabditis nigoni</name>
    <dbReference type="NCBI Taxonomy" id="1611254"/>
    <lineage>
        <taxon>Eukaryota</taxon>
        <taxon>Metazoa</taxon>
        <taxon>Ecdysozoa</taxon>
        <taxon>Nematoda</taxon>
        <taxon>Chromadorea</taxon>
        <taxon>Rhabditida</taxon>
        <taxon>Rhabditina</taxon>
        <taxon>Rhabditomorpha</taxon>
        <taxon>Rhabditoidea</taxon>
        <taxon>Rhabditidae</taxon>
        <taxon>Peloderinae</taxon>
        <taxon>Caenorhabditis</taxon>
    </lineage>
</organism>
<keyword evidence="10" id="KW-0325">Glycoprotein</keyword>
<dbReference type="InterPro" id="IPR000720">
    <property type="entry name" value="PHM/PAL"/>
</dbReference>
<feature type="disulfide bond" evidence="14">
    <location>
        <begin position="251"/>
        <end position="262"/>
    </location>
</feature>
<evidence type="ECO:0000256" key="10">
    <source>
        <dbReference type="ARBA" id="ARBA00023180"/>
    </source>
</evidence>
<dbReference type="OrthoDB" id="10018185at2759"/>
<reference evidence="18" key="1">
    <citation type="submission" date="2017-10" db="EMBL/GenBank/DDBJ databases">
        <title>Rapid genome shrinkage in a self-fertile nematode reveals novel sperm competition proteins.</title>
        <authorList>
            <person name="Yin D."/>
            <person name="Schwarz E.M."/>
            <person name="Thomas C.G."/>
            <person name="Felde R.L."/>
            <person name="Korf I.F."/>
            <person name="Cutter A.D."/>
            <person name="Schartner C.M."/>
            <person name="Ralston E.J."/>
            <person name="Meyer B.J."/>
            <person name="Haag E.S."/>
        </authorList>
    </citation>
    <scope>NUCLEOTIDE SEQUENCE [LARGE SCALE GENOMIC DNA]</scope>
    <source>
        <strain evidence="18">JU1422</strain>
    </source>
</reference>
<dbReference type="InterPro" id="IPR011042">
    <property type="entry name" value="6-blade_b-propeller_TolB-like"/>
</dbReference>
<dbReference type="GO" id="GO:0046872">
    <property type="term" value="F:metal ion binding"/>
    <property type="evidence" value="ECO:0007669"/>
    <property type="project" value="UniProtKB-KW"/>
</dbReference>
<feature type="binding site" evidence="13">
    <location>
        <position position="138"/>
    </location>
    <ligand>
        <name>Zn(2+)</name>
        <dbReference type="ChEBI" id="CHEBI:29105"/>
        <note>catalytic</note>
    </ligand>
</feature>
<evidence type="ECO:0000256" key="15">
    <source>
        <dbReference type="PROSITE-ProRule" id="PRU00504"/>
    </source>
</evidence>
<dbReference type="Gene3D" id="2.120.10.30">
    <property type="entry name" value="TolB, C-terminal domain"/>
    <property type="match status" value="1"/>
</dbReference>
<evidence type="ECO:0000256" key="12">
    <source>
        <dbReference type="PIRSR" id="PIRSR600720-1"/>
    </source>
</evidence>
<dbReference type="AlphaFoldDB" id="A0A2G5VH00"/>
<feature type="repeat" description="NHL" evidence="15">
    <location>
        <begin position="234"/>
        <end position="266"/>
    </location>
</feature>